<name>A0ACA9RC04_9GLOM</name>
<evidence type="ECO:0000313" key="1">
    <source>
        <dbReference type="EMBL" id="CAG8784755.1"/>
    </source>
</evidence>
<comment type="caution">
    <text evidence="1">The sequence shown here is derived from an EMBL/GenBank/DDBJ whole genome shotgun (WGS) entry which is preliminary data.</text>
</comment>
<sequence length="366" mass="40612">MSEEFPQEKNVLENDESSKVTEHYTKLDVGDSESYDVPSIKDLSTLRKVAGRIPTAAWFIILCELCERFTYYGVSGPFQNYIQFPPPVEKNGQPGAIGAGQQAATALTLFFQFFCYITPIFGAILADQYIGRFNTIFMFCCVYMVGLVVLTVTAIPQAIASGISLPGLIIAMVIIGLGTGGIKCNVAPLAGEQNTLTKPYVKVLANGDKVVVDPELTTQSIFHWFYLAINIGALSPVITTNVEKYHSYWLAYLIPLIMFIFAILVLIIGKNQLVKKTPNGSALLNCFRVLRIAFSHDRSLENAKPSNMSDDVKAKEHVTWDDDFVDQVRTGMQTVRICIFFPVYWVCYLQIHNNLISQAATMQVGG</sequence>
<reference evidence="1" key="1">
    <citation type="submission" date="2021-06" db="EMBL/GenBank/DDBJ databases">
        <authorList>
            <person name="Kallberg Y."/>
            <person name="Tangrot J."/>
            <person name="Rosling A."/>
        </authorList>
    </citation>
    <scope>NUCLEOTIDE SEQUENCE</scope>
    <source>
        <strain evidence="1">MA461A</strain>
    </source>
</reference>
<dbReference type="EMBL" id="CAJVQC010047454">
    <property type="protein sequence ID" value="CAG8784755.1"/>
    <property type="molecule type" value="Genomic_DNA"/>
</dbReference>
<feature type="non-terminal residue" evidence="1">
    <location>
        <position position="366"/>
    </location>
</feature>
<organism evidence="1 2">
    <name type="scientific">Racocetra persica</name>
    <dbReference type="NCBI Taxonomy" id="160502"/>
    <lineage>
        <taxon>Eukaryota</taxon>
        <taxon>Fungi</taxon>
        <taxon>Fungi incertae sedis</taxon>
        <taxon>Mucoromycota</taxon>
        <taxon>Glomeromycotina</taxon>
        <taxon>Glomeromycetes</taxon>
        <taxon>Diversisporales</taxon>
        <taxon>Gigasporaceae</taxon>
        <taxon>Racocetra</taxon>
    </lineage>
</organism>
<protein>
    <submittedName>
        <fullName evidence="1">4295_t:CDS:1</fullName>
    </submittedName>
</protein>
<gene>
    <name evidence="1" type="ORF">RPERSI_LOCUS18115</name>
</gene>
<evidence type="ECO:0000313" key="2">
    <source>
        <dbReference type="Proteomes" id="UP000789920"/>
    </source>
</evidence>
<proteinExistence type="predicted"/>
<dbReference type="Proteomes" id="UP000789920">
    <property type="component" value="Unassembled WGS sequence"/>
</dbReference>
<keyword evidence="2" id="KW-1185">Reference proteome</keyword>
<accession>A0ACA9RC04</accession>